<feature type="domain" description="YvlB/LiaX N-terminal" evidence="3">
    <location>
        <begin position="3"/>
        <end position="33"/>
    </location>
</feature>
<dbReference type="PIRSF" id="PIRSF012569">
    <property type="entry name" value="UCP012569"/>
    <property type="match status" value="1"/>
</dbReference>
<reference evidence="4 5" key="1">
    <citation type="submission" date="2019-07" db="EMBL/GenBank/DDBJ databases">
        <title>Genome sequence of 2 isolates from Red Sea Mangroves.</title>
        <authorList>
            <person name="Sefrji F."/>
            <person name="Michoud G."/>
            <person name="Merlino G."/>
            <person name="Daffonchio D."/>
        </authorList>
    </citation>
    <scope>NUCLEOTIDE SEQUENCE [LARGE SCALE GENOMIC DNA]</scope>
    <source>
        <strain evidence="4 5">R1DC41</strain>
    </source>
</reference>
<dbReference type="AlphaFoldDB" id="A0A7S8CCI1"/>
<feature type="domain" description="DUF4097" evidence="2">
    <location>
        <begin position="110"/>
        <end position="338"/>
    </location>
</feature>
<evidence type="ECO:0000259" key="3">
    <source>
        <dbReference type="Pfam" id="PF22746"/>
    </source>
</evidence>
<dbReference type="Pfam" id="PF22746">
    <property type="entry name" value="SHOCT-like_DUF2089-C"/>
    <property type="match status" value="1"/>
</dbReference>
<organism evidence="4 5">
    <name type="scientific">Mangrovibacillus cuniculi</name>
    <dbReference type="NCBI Taxonomy" id="2593652"/>
    <lineage>
        <taxon>Bacteria</taxon>
        <taxon>Bacillati</taxon>
        <taxon>Bacillota</taxon>
        <taxon>Bacilli</taxon>
        <taxon>Bacillales</taxon>
        <taxon>Bacillaceae</taxon>
        <taxon>Mangrovibacillus</taxon>
    </lineage>
</organism>
<dbReference type="Pfam" id="PF13349">
    <property type="entry name" value="DUF4097"/>
    <property type="match status" value="1"/>
</dbReference>
<name>A0A7S8CCI1_9BACI</name>
<feature type="compositionally biased region" description="Basic and acidic residues" evidence="1">
    <location>
        <begin position="29"/>
        <end position="39"/>
    </location>
</feature>
<dbReference type="InterPro" id="IPR025164">
    <property type="entry name" value="Toastrack_DUF4097"/>
</dbReference>
<dbReference type="InterPro" id="IPR053959">
    <property type="entry name" value="YvlB/LiaX_N"/>
</dbReference>
<keyword evidence="5" id="KW-1185">Reference proteome</keyword>
<feature type="region of interest" description="Disordered" evidence="1">
    <location>
        <begin position="29"/>
        <end position="66"/>
    </location>
</feature>
<evidence type="ECO:0000256" key="1">
    <source>
        <dbReference type="SAM" id="MobiDB-lite"/>
    </source>
</evidence>
<accession>A0A7S8CCI1</accession>
<sequence>MGNERQRILELVQKGTISVQEGLNLLEKLEQTPENDERVPALVSTGEEASEDSTTAEEKNFRKANGPLEQARSKVLDFVNTAVKKVKDLDLSFQQSVELLHVFEEASPTIESIDLDVANGKVELKKWDQPGVRIECHVKVYRTEDEAQAEETFRRHAKFSVEKERLTFHTQFKWMKVDTVVYVPAQRYEDISVRLFNGGFQATHFTADSFSAKTGNGLITLSNIQANELEAETGNGRIKLVSSKVTDLQLETINGKVEAEGEFASAALQSVNGNVTAFLKSTPDTLKVKAVTGSIEVFLPETAAINGELKSNVGSFKVDVEGIEVIEEQNDVVQKKMTFKKSLEGVNPVHLYGSTNTGSVQIKTVPHL</sequence>
<dbReference type="Proteomes" id="UP000593626">
    <property type="component" value="Chromosome"/>
</dbReference>
<protein>
    <submittedName>
        <fullName evidence="4">DUF4097 domain-containing protein</fullName>
    </submittedName>
</protein>
<evidence type="ECO:0000259" key="2">
    <source>
        <dbReference type="Pfam" id="PF13349"/>
    </source>
</evidence>
<dbReference type="InterPro" id="IPR016599">
    <property type="entry name" value="UCP012569"/>
</dbReference>
<evidence type="ECO:0000313" key="4">
    <source>
        <dbReference type="EMBL" id="QPC47470.1"/>
    </source>
</evidence>
<dbReference type="EMBL" id="CP049742">
    <property type="protein sequence ID" value="QPC47470.1"/>
    <property type="molecule type" value="Genomic_DNA"/>
</dbReference>
<proteinExistence type="predicted"/>
<evidence type="ECO:0000313" key="5">
    <source>
        <dbReference type="Proteomes" id="UP000593626"/>
    </source>
</evidence>
<gene>
    <name evidence="4" type="ORF">G8O30_11190</name>
</gene>
<dbReference type="KEGG" id="mcui:G8O30_11190"/>
<dbReference type="RefSeq" id="WP_239672140.1">
    <property type="nucleotide sequence ID" value="NZ_CP049742.1"/>
</dbReference>